<name>A0AAV6UT94_9ARAC</name>
<reference evidence="1 2" key="1">
    <citation type="journal article" date="2022" name="Nat. Ecol. Evol.">
        <title>A masculinizing supergene underlies an exaggerated male reproductive morph in a spider.</title>
        <authorList>
            <person name="Hendrickx F."/>
            <person name="De Corte Z."/>
            <person name="Sonet G."/>
            <person name="Van Belleghem S.M."/>
            <person name="Kostlbacher S."/>
            <person name="Vangestel C."/>
        </authorList>
    </citation>
    <scope>NUCLEOTIDE SEQUENCE [LARGE SCALE GENOMIC DNA]</scope>
    <source>
        <strain evidence="1">W744_W776</strain>
    </source>
</reference>
<proteinExistence type="predicted"/>
<organism evidence="1 2">
    <name type="scientific">Oedothorax gibbosus</name>
    <dbReference type="NCBI Taxonomy" id="931172"/>
    <lineage>
        <taxon>Eukaryota</taxon>
        <taxon>Metazoa</taxon>
        <taxon>Ecdysozoa</taxon>
        <taxon>Arthropoda</taxon>
        <taxon>Chelicerata</taxon>
        <taxon>Arachnida</taxon>
        <taxon>Araneae</taxon>
        <taxon>Araneomorphae</taxon>
        <taxon>Entelegynae</taxon>
        <taxon>Araneoidea</taxon>
        <taxon>Linyphiidae</taxon>
        <taxon>Erigoninae</taxon>
        <taxon>Oedothorax</taxon>
    </lineage>
</organism>
<protein>
    <submittedName>
        <fullName evidence="1">Uncharacterized protein</fullName>
    </submittedName>
</protein>
<comment type="caution">
    <text evidence="1">The sequence shown here is derived from an EMBL/GenBank/DDBJ whole genome shotgun (WGS) entry which is preliminary data.</text>
</comment>
<keyword evidence="2" id="KW-1185">Reference proteome</keyword>
<sequence>MDGDRLSASIPFYQSMDRRRNGVSRQLRPSTVSRTISQLLLRPSPEETNDLSHVIDHLPMGHLSFLPSPPTNVAAEMENRGRRQINRNFLNTSRRAMTLTFDHKDKLNPFLSHSSSTSARVPFAPAVTPAVHHQEKRLRIQLTGVTTRERDLIKAGFPTRAIKLAGPLSKTIPQSAGTK</sequence>
<dbReference type="EMBL" id="JAFNEN010000289">
    <property type="protein sequence ID" value="KAG8186776.1"/>
    <property type="molecule type" value="Genomic_DNA"/>
</dbReference>
<evidence type="ECO:0000313" key="1">
    <source>
        <dbReference type="EMBL" id="KAG8186776.1"/>
    </source>
</evidence>
<gene>
    <name evidence="1" type="ORF">JTE90_010670</name>
</gene>
<evidence type="ECO:0000313" key="2">
    <source>
        <dbReference type="Proteomes" id="UP000827092"/>
    </source>
</evidence>
<dbReference type="Proteomes" id="UP000827092">
    <property type="component" value="Unassembled WGS sequence"/>
</dbReference>
<dbReference type="AlphaFoldDB" id="A0AAV6UT94"/>
<accession>A0AAV6UT94</accession>